<dbReference type="GO" id="GO:0005096">
    <property type="term" value="F:GTPase activator activity"/>
    <property type="evidence" value="ECO:0007669"/>
    <property type="project" value="UniProtKB-KW"/>
</dbReference>
<dbReference type="SUPFAM" id="SSF57863">
    <property type="entry name" value="ArfGap/RecO-like zinc finger"/>
    <property type="match status" value="1"/>
</dbReference>
<feature type="region of interest" description="Disordered" evidence="6">
    <location>
        <begin position="207"/>
        <end position="240"/>
    </location>
</feature>
<reference evidence="8" key="1">
    <citation type="journal article" date="2023" name="Mol. Phylogenet. Evol.">
        <title>Genome-scale phylogeny and comparative genomics of the fungal order Sordariales.</title>
        <authorList>
            <person name="Hensen N."/>
            <person name="Bonometti L."/>
            <person name="Westerberg I."/>
            <person name="Brannstrom I.O."/>
            <person name="Guillou S."/>
            <person name="Cros-Aarteil S."/>
            <person name="Calhoun S."/>
            <person name="Haridas S."/>
            <person name="Kuo A."/>
            <person name="Mondo S."/>
            <person name="Pangilinan J."/>
            <person name="Riley R."/>
            <person name="LaButti K."/>
            <person name="Andreopoulos B."/>
            <person name="Lipzen A."/>
            <person name="Chen C."/>
            <person name="Yan M."/>
            <person name="Daum C."/>
            <person name="Ng V."/>
            <person name="Clum A."/>
            <person name="Steindorff A."/>
            <person name="Ohm R.A."/>
            <person name="Martin F."/>
            <person name="Silar P."/>
            <person name="Natvig D.O."/>
            <person name="Lalanne C."/>
            <person name="Gautier V."/>
            <person name="Ament-Velasquez S.L."/>
            <person name="Kruys A."/>
            <person name="Hutchinson M.I."/>
            <person name="Powell A.J."/>
            <person name="Barry K."/>
            <person name="Miller A.N."/>
            <person name="Grigoriev I.V."/>
            <person name="Debuchy R."/>
            <person name="Gladieux P."/>
            <person name="Hiltunen Thoren M."/>
            <person name="Johannesson H."/>
        </authorList>
    </citation>
    <scope>NUCLEOTIDE SEQUENCE</scope>
    <source>
        <strain evidence="8">SMH4131-1</strain>
    </source>
</reference>
<feature type="region of interest" description="Disordered" evidence="6">
    <location>
        <begin position="143"/>
        <end position="188"/>
    </location>
</feature>
<dbReference type="PRINTS" id="PR00405">
    <property type="entry name" value="REVINTRACTNG"/>
</dbReference>
<evidence type="ECO:0000256" key="5">
    <source>
        <dbReference type="PROSITE-ProRule" id="PRU00288"/>
    </source>
</evidence>
<keyword evidence="9" id="KW-1185">Reference proteome</keyword>
<keyword evidence="2" id="KW-0479">Metal-binding</keyword>
<organism evidence="8 9">
    <name type="scientific">Cercophora scortea</name>
    <dbReference type="NCBI Taxonomy" id="314031"/>
    <lineage>
        <taxon>Eukaryota</taxon>
        <taxon>Fungi</taxon>
        <taxon>Dikarya</taxon>
        <taxon>Ascomycota</taxon>
        <taxon>Pezizomycotina</taxon>
        <taxon>Sordariomycetes</taxon>
        <taxon>Sordariomycetidae</taxon>
        <taxon>Sordariales</taxon>
        <taxon>Lasiosphaeriaceae</taxon>
        <taxon>Cercophora</taxon>
    </lineage>
</organism>
<keyword evidence="3 5" id="KW-0863">Zinc-finger</keyword>
<dbReference type="EMBL" id="JAUEPO010000004">
    <property type="protein sequence ID" value="KAK3324658.1"/>
    <property type="molecule type" value="Genomic_DNA"/>
</dbReference>
<dbReference type="InterPro" id="IPR001164">
    <property type="entry name" value="ArfGAP_dom"/>
</dbReference>
<evidence type="ECO:0000313" key="9">
    <source>
        <dbReference type="Proteomes" id="UP001286456"/>
    </source>
</evidence>
<proteinExistence type="predicted"/>
<evidence type="ECO:0000256" key="3">
    <source>
        <dbReference type="ARBA" id="ARBA00022771"/>
    </source>
</evidence>
<dbReference type="Proteomes" id="UP001286456">
    <property type="component" value="Unassembled WGS sequence"/>
</dbReference>
<dbReference type="InterPro" id="IPR038508">
    <property type="entry name" value="ArfGAP_dom_sf"/>
</dbReference>
<feature type="domain" description="Arf-GAP" evidence="7">
    <location>
        <begin position="11"/>
        <end position="131"/>
    </location>
</feature>
<dbReference type="AlphaFoldDB" id="A0AAE0IGC3"/>
<feature type="region of interest" description="Disordered" evidence="6">
    <location>
        <begin position="356"/>
        <end position="375"/>
    </location>
</feature>
<dbReference type="PANTHER" id="PTHR45686">
    <property type="entry name" value="ADP-RIBOSYLATION FACTOR GTPASE ACTIVATING PROTEIN 3, ISOFORM H-RELATED"/>
    <property type="match status" value="1"/>
</dbReference>
<accession>A0AAE0IGC3</accession>
<evidence type="ECO:0000259" key="7">
    <source>
        <dbReference type="PROSITE" id="PS50115"/>
    </source>
</evidence>
<name>A0AAE0IGC3_9PEZI</name>
<sequence length="490" mass="52176">MSALATKQQSQKIFEKLKTKPANKICFDCGQKNPTWTSVPFGIYLCLDCSSNHRNLGVHISFVRSTNLDQWQWDQLRVMKVGGNESATKFFQQNGGSAALNSKDPKTKYQSATATKYKEELKKRAARDAKEYPTEVVITDGADAADSTTPAGDAEDDFFSSWDKPAIKKPTPPISRTGTPPVVGRTPSPFLNAGANGKDISRTASPLAAANTDAAESRPASRITTSAALRKSMPAAGPRKANVLGAKKVPKLGAKKVTSDVIDFDEAEKKAKEEAERIAKLGYDPDAEDESHAKASASSSKADAIQSPTPVNPTPRGGYGSSSHTREKSASEIERLGMGMGRLGFGQVGGNKAAAAAAAPKKNAGGFGSVGPIKATDDDEERYARNKFGAQKAISSDEFFSKGSFDPTAQAEAKSRLQGFEGATAISSNAYFGRPEEEDGANDEYGDLESAAKDFIRKFGITAGDDLENLTQLAAKGTDRFKDAVRSYLG</sequence>
<feature type="region of interest" description="Disordered" evidence="6">
    <location>
        <begin position="265"/>
        <end position="331"/>
    </location>
</feature>
<feature type="compositionally biased region" description="Basic and acidic residues" evidence="6">
    <location>
        <begin position="267"/>
        <end position="279"/>
    </location>
</feature>
<dbReference type="SMART" id="SM00105">
    <property type="entry name" value="ArfGap"/>
    <property type="match status" value="1"/>
</dbReference>
<dbReference type="PANTHER" id="PTHR45686:SF4">
    <property type="entry name" value="ADP-RIBOSYLATION FACTOR GTPASE ACTIVATING PROTEIN 3, ISOFORM H"/>
    <property type="match status" value="1"/>
</dbReference>
<keyword evidence="4" id="KW-0862">Zinc</keyword>
<dbReference type="Pfam" id="PF01412">
    <property type="entry name" value="ArfGap"/>
    <property type="match status" value="1"/>
</dbReference>
<dbReference type="Gene3D" id="1.10.220.150">
    <property type="entry name" value="Arf GTPase activating protein"/>
    <property type="match status" value="1"/>
</dbReference>
<evidence type="ECO:0000256" key="6">
    <source>
        <dbReference type="SAM" id="MobiDB-lite"/>
    </source>
</evidence>
<evidence type="ECO:0000256" key="2">
    <source>
        <dbReference type="ARBA" id="ARBA00022723"/>
    </source>
</evidence>
<dbReference type="GO" id="GO:0048205">
    <property type="term" value="P:COPI coating of Golgi vesicle"/>
    <property type="evidence" value="ECO:0007669"/>
    <property type="project" value="TreeGrafter"/>
</dbReference>
<evidence type="ECO:0000256" key="4">
    <source>
        <dbReference type="ARBA" id="ARBA00022833"/>
    </source>
</evidence>
<dbReference type="CDD" id="cd08831">
    <property type="entry name" value="ArfGap_ArfGap2_3_like"/>
    <property type="match status" value="1"/>
</dbReference>
<dbReference type="InterPro" id="IPR037278">
    <property type="entry name" value="ARFGAP/RecO"/>
</dbReference>
<evidence type="ECO:0000313" key="8">
    <source>
        <dbReference type="EMBL" id="KAK3324658.1"/>
    </source>
</evidence>
<dbReference type="FunFam" id="1.10.220.150:FF:000013">
    <property type="entry name" value="Putative Arf GTPase-activating protein"/>
    <property type="match status" value="1"/>
</dbReference>
<feature type="compositionally biased region" description="Low complexity" evidence="6">
    <location>
        <begin position="294"/>
        <end position="304"/>
    </location>
</feature>
<evidence type="ECO:0000256" key="1">
    <source>
        <dbReference type="ARBA" id="ARBA00022468"/>
    </source>
</evidence>
<gene>
    <name evidence="8" type="ORF">B0T19DRAFT_235455</name>
</gene>
<dbReference type="GO" id="GO:0000139">
    <property type="term" value="C:Golgi membrane"/>
    <property type="evidence" value="ECO:0007669"/>
    <property type="project" value="GOC"/>
</dbReference>
<protein>
    <recommendedName>
        <fullName evidence="7">Arf-GAP domain-containing protein</fullName>
    </recommendedName>
</protein>
<dbReference type="PROSITE" id="PS50115">
    <property type="entry name" value="ARFGAP"/>
    <property type="match status" value="1"/>
</dbReference>
<comment type="caution">
    <text evidence="8">The sequence shown here is derived from an EMBL/GenBank/DDBJ whole genome shotgun (WGS) entry which is preliminary data.</text>
</comment>
<keyword evidence="1" id="KW-0343">GTPase activation</keyword>
<dbReference type="GO" id="GO:0008270">
    <property type="term" value="F:zinc ion binding"/>
    <property type="evidence" value="ECO:0007669"/>
    <property type="project" value="UniProtKB-KW"/>
</dbReference>
<reference evidence="8" key="2">
    <citation type="submission" date="2023-06" db="EMBL/GenBank/DDBJ databases">
        <authorList>
            <consortium name="Lawrence Berkeley National Laboratory"/>
            <person name="Haridas S."/>
            <person name="Hensen N."/>
            <person name="Bonometti L."/>
            <person name="Westerberg I."/>
            <person name="Brannstrom I.O."/>
            <person name="Guillou S."/>
            <person name="Cros-Aarteil S."/>
            <person name="Calhoun S."/>
            <person name="Kuo A."/>
            <person name="Mondo S."/>
            <person name="Pangilinan J."/>
            <person name="Riley R."/>
            <person name="Labutti K."/>
            <person name="Andreopoulos B."/>
            <person name="Lipzen A."/>
            <person name="Chen C."/>
            <person name="Yanf M."/>
            <person name="Daum C."/>
            <person name="Ng V."/>
            <person name="Clum A."/>
            <person name="Steindorff A."/>
            <person name="Ohm R."/>
            <person name="Martin F."/>
            <person name="Silar P."/>
            <person name="Natvig D."/>
            <person name="Lalanne C."/>
            <person name="Gautier V."/>
            <person name="Ament-Velasquez S.L."/>
            <person name="Kruys A."/>
            <person name="Hutchinson M.I."/>
            <person name="Powell A.J."/>
            <person name="Barry K."/>
            <person name="Miller A.N."/>
            <person name="Grigoriev I.V."/>
            <person name="Debuchy R."/>
            <person name="Gladieux P."/>
            <person name="Thoren M.H."/>
            <person name="Johannesson H."/>
        </authorList>
    </citation>
    <scope>NUCLEOTIDE SEQUENCE</scope>
    <source>
        <strain evidence="8">SMH4131-1</strain>
    </source>
</reference>